<gene>
    <name evidence="11" type="ORF">ACFWSS_23550</name>
</gene>
<feature type="transmembrane region" description="Helical" evidence="9">
    <location>
        <begin position="64"/>
        <end position="82"/>
    </location>
</feature>
<keyword evidence="9" id="KW-0812">Transmembrane</keyword>
<evidence type="ECO:0000259" key="10">
    <source>
        <dbReference type="Pfam" id="PF07730"/>
    </source>
</evidence>
<organism evidence="11 12">
    <name type="scientific">Streptomyces sindenensis</name>
    <dbReference type="NCBI Taxonomy" id="67363"/>
    <lineage>
        <taxon>Bacteria</taxon>
        <taxon>Bacillati</taxon>
        <taxon>Actinomycetota</taxon>
        <taxon>Actinomycetes</taxon>
        <taxon>Kitasatosporales</taxon>
        <taxon>Streptomycetaceae</taxon>
        <taxon>Streptomyces</taxon>
    </lineage>
</organism>
<evidence type="ECO:0000256" key="4">
    <source>
        <dbReference type="ARBA" id="ARBA00022679"/>
    </source>
</evidence>
<feature type="transmembrane region" description="Helical" evidence="9">
    <location>
        <begin position="147"/>
        <end position="167"/>
    </location>
</feature>
<keyword evidence="9" id="KW-1133">Transmembrane helix</keyword>
<keyword evidence="3" id="KW-0597">Phosphoprotein</keyword>
<evidence type="ECO:0000313" key="11">
    <source>
        <dbReference type="EMBL" id="MFD4215849.1"/>
    </source>
</evidence>
<dbReference type="Pfam" id="PF07730">
    <property type="entry name" value="HisKA_3"/>
    <property type="match status" value="1"/>
</dbReference>
<evidence type="ECO:0000256" key="5">
    <source>
        <dbReference type="ARBA" id="ARBA00022741"/>
    </source>
</evidence>
<evidence type="ECO:0000313" key="12">
    <source>
        <dbReference type="Proteomes" id="UP001598251"/>
    </source>
</evidence>
<evidence type="ECO:0000256" key="9">
    <source>
        <dbReference type="SAM" id="Phobius"/>
    </source>
</evidence>
<accession>A0ABW6EKM4</accession>
<protein>
    <recommendedName>
        <fullName evidence="2">histidine kinase</fullName>
        <ecNumber evidence="2">2.7.13.3</ecNumber>
    </recommendedName>
</protein>
<keyword evidence="7" id="KW-0067">ATP-binding</keyword>
<keyword evidence="5" id="KW-0547">Nucleotide-binding</keyword>
<dbReference type="Proteomes" id="UP001598251">
    <property type="component" value="Unassembled WGS sequence"/>
</dbReference>
<proteinExistence type="predicted"/>
<dbReference type="RefSeq" id="WP_382828889.1">
    <property type="nucleotide sequence ID" value="NZ_JBHXLY010000026.1"/>
</dbReference>
<evidence type="ECO:0000256" key="6">
    <source>
        <dbReference type="ARBA" id="ARBA00022777"/>
    </source>
</evidence>
<dbReference type="InterPro" id="IPR011712">
    <property type="entry name" value="Sig_transdc_His_kin_sub3_dim/P"/>
</dbReference>
<keyword evidence="9" id="KW-0472">Membrane</keyword>
<dbReference type="InterPro" id="IPR050482">
    <property type="entry name" value="Sensor_HK_TwoCompSys"/>
</dbReference>
<keyword evidence="8" id="KW-0902">Two-component regulatory system</keyword>
<dbReference type="EC" id="2.7.13.3" evidence="2"/>
<comment type="caution">
    <text evidence="11">The sequence shown here is derived from an EMBL/GenBank/DDBJ whole genome shotgun (WGS) entry which is preliminary data.</text>
</comment>
<keyword evidence="6 11" id="KW-0418">Kinase</keyword>
<evidence type="ECO:0000256" key="2">
    <source>
        <dbReference type="ARBA" id="ARBA00012438"/>
    </source>
</evidence>
<name>A0ABW6EKM4_9ACTN</name>
<dbReference type="Gene3D" id="1.20.5.1930">
    <property type="match status" value="1"/>
</dbReference>
<evidence type="ECO:0000256" key="3">
    <source>
        <dbReference type="ARBA" id="ARBA00022553"/>
    </source>
</evidence>
<keyword evidence="12" id="KW-1185">Reference proteome</keyword>
<dbReference type="EMBL" id="JBHXOF010000016">
    <property type="protein sequence ID" value="MFD4215849.1"/>
    <property type="molecule type" value="Genomic_DNA"/>
</dbReference>
<feature type="transmembrane region" description="Helical" evidence="9">
    <location>
        <begin position="12"/>
        <end position="33"/>
    </location>
</feature>
<dbReference type="GO" id="GO:0016301">
    <property type="term" value="F:kinase activity"/>
    <property type="evidence" value="ECO:0007669"/>
    <property type="project" value="UniProtKB-KW"/>
</dbReference>
<feature type="transmembrane region" description="Helical" evidence="9">
    <location>
        <begin position="40"/>
        <end position="58"/>
    </location>
</feature>
<dbReference type="SUPFAM" id="SSF55874">
    <property type="entry name" value="ATPase domain of HSP90 chaperone/DNA topoisomerase II/histidine kinase"/>
    <property type="match status" value="1"/>
</dbReference>
<keyword evidence="4" id="KW-0808">Transferase</keyword>
<sequence>MLLNPHRGLPAGAARAACTAVSVLALLAAAFTWTDAGWKTVVPMAVTVVVTFTVLGWWPKARPVLAPAAATVAVVTALGTLIGRPSRSEGHAGLMALVEITVSLLMIFMVVRFEPPRRALPLGSALALSESTVLLRLEIPPTVAQTLGQSAMFMLVGGGAAVVGGYLRSLDSRRTRSVHEARKAQRAQLAADLHDFVAHDVSGIVVLAQAAQVVGGAGRHEQVLPLLERIEAAGLQALASLDRTVSMLNTSGADGSSAGAGDVRSAPYGVRDIADLVQRFTTSGYTEVGYECALTDEAIAEVPREVAETAHRTVVEALTNVRRHAASTTAVRVSVRIAGDGRDRSLVVEVSNSAQAIGPAGFGGNRSGGGTGLLALTERIAVLGGEFTAGPYGDDGWRVLALLPLHGTPARA</sequence>
<feature type="transmembrane region" description="Helical" evidence="9">
    <location>
        <begin position="94"/>
        <end position="113"/>
    </location>
</feature>
<reference evidence="11 12" key="1">
    <citation type="submission" date="2024-09" db="EMBL/GenBank/DDBJ databases">
        <title>The Natural Products Discovery Center: Release of the First 8490 Sequenced Strains for Exploring Actinobacteria Biosynthetic Diversity.</title>
        <authorList>
            <person name="Kalkreuter E."/>
            <person name="Kautsar S.A."/>
            <person name="Yang D."/>
            <person name="Bader C.D."/>
            <person name="Teijaro C.N."/>
            <person name="Fluegel L."/>
            <person name="Davis C.M."/>
            <person name="Simpson J.R."/>
            <person name="Lauterbach L."/>
            <person name="Steele A.D."/>
            <person name="Gui C."/>
            <person name="Meng S."/>
            <person name="Li G."/>
            <person name="Viehrig K."/>
            <person name="Ye F."/>
            <person name="Su P."/>
            <person name="Kiefer A.F."/>
            <person name="Nichols A."/>
            <person name="Cepeda A.J."/>
            <person name="Yan W."/>
            <person name="Fan B."/>
            <person name="Jiang Y."/>
            <person name="Adhikari A."/>
            <person name="Zheng C.-J."/>
            <person name="Schuster L."/>
            <person name="Cowan T.M."/>
            <person name="Smanski M.J."/>
            <person name="Chevrette M.G."/>
            <person name="De Carvalho L.P.S."/>
            <person name="Shen B."/>
        </authorList>
    </citation>
    <scope>NUCLEOTIDE SEQUENCE [LARGE SCALE GENOMIC DNA]</scope>
    <source>
        <strain evidence="11 12">NPDC058546</strain>
    </source>
</reference>
<evidence type="ECO:0000256" key="1">
    <source>
        <dbReference type="ARBA" id="ARBA00000085"/>
    </source>
</evidence>
<dbReference type="PANTHER" id="PTHR24421">
    <property type="entry name" value="NITRATE/NITRITE SENSOR PROTEIN NARX-RELATED"/>
    <property type="match status" value="1"/>
</dbReference>
<dbReference type="InterPro" id="IPR036890">
    <property type="entry name" value="HATPase_C_sf"/>
</dbReference>
<dbReference type="PANTHER" id="PTHR24421:SF10">
    <property type="entry name" value="NITRATE_NITRITE SENSOR PROTEIN NARQ"/>
    <property type="match status" value="1"/>
</dbReference>
<comment type="catalytic activity">
    <reaction evidence="1">
        <text>ATP + protein L-histidine = ADP + protein N-phospho-L-histidine.</text>
        <dbReference type="EC" id="2.7.13.3"/>
    </reaction>
</comment>
<feature type="domain" description="Signal transduction histidine kinase subgroup 3 dimerisation and phosphoacceptor" evidence="10">
    <location>
        <begin position="186"/>
        <end position="250"/>
    </location>
</feature>
<evidence type="ECO:0000256" key="7">
    <source>
        <dbReference type="ARBA" id="ARBA00022840"/>
    </source>
</evidence>
<evidence type="ECO:0000256" key="8">
    <source>
        <dbReference type="ARBA" id="ARBA00023012"/>
    </source>
</evidence>
<dbReference type="Gene3D" id="3.30.565.10">
    <property type="entry name" value="Histidine kinase-like ATPase, C-terminal domain"/>
    <property type="match status" value="1"/>
</dbReference>